<organism evidence="2">
    <name type="scientific">Roseihalotalea indica</name>
    <dbReference type="NCBI Taxonomy" id="2867963"/>
    <lineage>
        <taxon>Bacteria</taxon>
        <taxon>Pseudomonadati</taxon>
        <taxon>Bacteroidota</taxon>
        <taxon>Cytophagia</taxon>
        <taxon>Cytophagales</taxon>
        <taxon>Catalimonadaceae</taxon>
        <taxon>Roseihalotalea</taxon>
    </lineage>
</organism>
<gene>
    <name evidence="2" type="ORF">K4G66_28870</name>
</gene>
<reference evidence="2" key="1">
    <citation type="journal article" date="2023" name="Comput. Struct. Biotechnol. J.">
        <title>Discovery of a novel marine Bacteroidetes with a rich repertoire of carbohydrate-active enzymes.</title>
        <authorList>
            <person name="Chen B."/>
            <person name="Liu G."/>
            <person name="Chen Q."/>
            <person name="Wang H."/>
            <person name="Liu L."/>
            <person name="Tang K."/>
        </authorList>
    </citation>
    <scope>NUCLEOTIDE SEQUENCE</scope>
    <source>
        <strain evidence="2">TK19036</strain>
    </source>
</reference>
<name>A0AA49GL93_9BACT</name>
<dbReference type="AlphaFoldDB" id="A0AA49GL93"/>
<evidence type="ECO:0000256" key="1">
    <source>
        <dbReference type="SAM" id="Coils"/>
    </source>
</evidence>
<proteinExistence type="predicted"/>
<protein>
    <submittedName>
        <fullName evidence="2">Uncharacterized protein</fullName>
    </submittedName>
</protein>
<evidence type="ECO:0000313" key="2">
    <source>
        <dbReference type="EMBL" id="WKN36377.1"/>
    </source>
</evidence>
<dbReference type="EMBL" id="CP120682">
    <property type="protein sequence ID" value="WKN36377.1"/>
    <property type="molecule type" value="Genomic_DNA"/>
</dbReference>
<feature type="coiled-coil region" evidence="1">
    <location>
        <begin position="8"/>
        <end position="81"/>
    </location>
</feature>
<sequence length="87" mass="10454">MNTPPEAYLIFKEELKKAELEKQRLRQEYEAKLQAMNTELSYLKEQIDSQQRMMKTTITYATRLEDELFTLQEKIKEDHKQAKGSFH</sequence>
<keyword evidence="1" id="KW-0175">Coiled coil</keyword>
<reference evidence="2" key="2">
    <citation type="journal article" date="2024" name="Antonie Van Leeuwenhoek">
        <title>Roseihalotalea indica gen. nov., sp. nov., a halophilic Bacteroidetes from mesopelagic Southwest Indian Ocean with higher carbohydrate metabolic potential.</title>
        <authorList>
            <person name="Chen B."/>
            <person name="Zhang M."/>
            <person name="Lin D."/>
            <person name="Ye J."/>
            <person name="Tang K."/>
        </authorList>
    </citation>
    <scope>NUCLEOTIDE SEQUENCE</scope>
    <source>
        <strain evidence="2">TK19036</strain>
    </source>
</reference>
<accession>A0AA49GL93</accession>